<feature type="transmembrane region" description="Helical" evidence="5">
    <location>
        <begin position="211"/>
        <end position="227"/>
    </location>
</feature>
<feature type="transmembrane region" description="Helical" evidence="5">
    <location>
        <begin position="189"/>
        <end position="205"/>
    </location>
</feature>
<dbReference type="InterPro" id="IPR051533">
    <property type="entry name" value="WaaL-like"/>
</dbReference>
<dbReference type="Pfam" id="PF04932">
    <property type="entry name" value="Wzy_C"/>
    <property type="match status" value="1"/>
</dbReference>
<dbReference type="AlphaFoldDB" id="A0A2I1K6H5"/>
<dbReference type="GO" id="GO:0016020">
    <property type="term" value="C:membrane"/>
    <property type="evidence" value="ECO:0007669"/>
    <property type="project" value="UniProtKB-SubCell"/>
</dbReference>
<feature type="transmembrane region" description="Helical" evidence="5">
    <location>
        <begin position="306"/>
        <end position="330"/>
    </location>
</feature>
<keyword evidence="8" id="KW-1185">Reference proteome</keyword>
<feature type="transmembrane region" description="Helical" evidence="5">
    <location>
        <begin position="232"/>
        <end position="251"/>
    </location>
</feature>
<keyword evidence="2 5" id="KW-0812">Transmembrane</keyword>
<accession>A0A2I1K6H5</accession>
<dbReference type="PANTHER" id="PTHR37422">
    <property type="entry name" value="TEICHURONIC ACID BIOSYNTHESIS PROTEIN TUAE"/>
    <property type="match status" value="1"/>
</dbReference>
<comment type="subcellular location">
    <subcellularLocation>
        <location evidence="1">Membrane</location>
        <topology evidence="1">Multi-pass membrane protein</topology>
    </subcellularLocation>
</comment>
<evidence type="ECO:0000313" key="8">
    <source>
        <dbReference type="Proteomes" id="UP000234775"/>
    </source>
</evidence>
<sequence length="397" mass="45498">MFNKSHPILPVDIQSLLLTLLLISLFFPFYITLIVFCLVMIILAATGLLSVKQWPKHRTAKSIILFTVYALGISLIFHNWVGVLIAVGMIILLFFGFYYARAARVDYLEEIMNVSLIASIILMFFAMMEHYGIIAEWDYTFLSKAMNKVHPSRVEATFFNPNYFAMILEFFSIFGLYQFIKAKRWLQKLTYLALTLCNLYSLALTGCRTSYLVIIVAYYIFFFMIGYKKQAILSLIVLTTLAIVAFGMGYLPRFNELTFAFSDRGEIWETACRALKDNFLFGQGPLTYMHVYSHYSTHYTQHAHNIFLDILLSYGLVGTSLLAYPFYQLLKLFKRMSAYPALRLPLALMVSLVSVIFTHGLTDVTIFWIQTAGIFLAVILIAPNLLKSAQEGEKNFL</sequence>
<evidence type="ECO:0000256" key="3">
    <source>
        <dbReference type="ARBA" id="ARBA00022989"/>
    </source>
</evidence>
<dbReference type="Proteomes" id="UP000234775">
    <property type="component" value="Unassembled WGS sequence"/>
</dbReference>
<dbReference type="InterPro" id="IPR007016">
    <property type="entry name" value="O-antigen_ligase-rel_domated"/>
</dbReference>
<dbReference type="PANTHER" id="PTHR37422:SF20">
    <property type="entry name" value="O-ANTIGEN POLYMERASE"/>
    <property type="match status" value="1"/>
</dbReference>
<comment type="caution">
    <text evidence="7">The sequence shown here is derived from an EMBL/GenBank/DDBJ whole genome shotgun (WGS) entry which is preliminary data.</text>
</comment>
<name>A0A2I1K6H5_9LACT</name>
<dbReference type="RefSeq" id="WP_101660482.1">
    <property type="nucleotide sequence ID" value="NZ_PKGZ01000004.1"/>
</dbReference>
<gene>
    <name evidence="7" type="ORF">CYJ27_06000</name>
</gene>
<evidence type="ECO:0000256" key="5">
    <source>
        <dbReference type="SAM" id="Phobius"/>
    </source>
</evidence>
<feature type="transmembrane region" description="Helical" evidence="5">
    <location>
        <begin position="112"/>
        <end position="134"/>
    </location>
</feature>
<evidence type="ECO:0000256" key="1">
    <source>
        <dbReference type="ARBA" id="ARBA00004141"/>
    </source>
</evidence>
<protein>
    <submittedName>
        <fullName evidence="7">Polymerase</fullName>
    </submittedName>
</protein>
<feature type="transmembrane region" description="Helical" evidence="5">
    <location>
        <begin position="83"/>
        <end position="100"/>
    </location>
</feature>
<keyword evidence="4 5" id="KW-0472">Membrane</keyword>
<organism evidence="7 8">
    <name type="scientific">Aerococcus christensenii</name>
    <dbReference type="NCBI Taxonomy" id="87541"/>
    <lineage>
        <taxon>Bacteria</taxon>
        <taxon>Bacillati</taxon>
        <taxon>Bacillota</taxon>
        <taxon>Bacilli</taxon>
        <taxon>Lactobacillales</taxon>
        <taxon>Aerococcaceae</taxon>
        <taxon>Aerococcus</taxon>
    </lineage>
</organism>
<evidence type="ECO:0000256" key="2">
    <source>
        <dbReference type="ARBA" id="ARBA00022692"/>
    </source>
</evidence>
<feature type="transmembrane region" description="Helical" evidence="5">
    <location>
        <begin position="60"/>
        <end position="77"/>
    </location>
</feature>
<feature type="transmembrane region" description="Helical" evidence="5">
    <location>
        <begin position="20"/>
        <end position="48"/>
    </location>
</feature>
<dbReference type="EMBL" id="PKGZ01000004">
    <property type="protein sequence ID" value="PKY91250.1"/>
    <property type="molecule type" value="Genomic_DNA"/>
</dbReference>
<reference evidence="7 8" key="1">
    <citation type="submission" date="2017-12" db="EMBL/GenBank/DDBJ databases">
        <title>Phylogenetic diversity of female urinary microbiome.</title>
        <authorList>
            <person name="Thomas-White K."/>
            <person name="Wolfe A.J."/>
        </authorList>
    </citation>
    <scope>NUCLEOTIDE SEQUENCE [LARGE SCALE GENOMIC DNA]</scope>
    <source>
        <strain evidence="7 8">UMB0844</strain>
    </source>
</reference>
<evidence type="ECO:0000256" key="4">
    <source>
        <dbReference type="ARBA" id="ARBA00023136"/>
    </source>
</evidence>
<evidence type="ECO:0000313" key="7">
    <source>
        <dbReference type="EMBL" id="PKY91250.1"/>
    </source>
</evidence>
<feature type="transmembrane region" description="Helical" evidence="5">
    <location>
        <begin position="163"/>
        <end position="180"/>
    </location>
</feature>
<feature type="transmembrane region" description="Helical" evidence="5">
    <location>
        <begin position="367"/>
        <end position="386"/>
    </location>
</feature>
<keyword evidence="3 5" id="KW-1133">Transmembrane helix</keyword>
<feature type="domain" description="O-antigen ligase-related" evidence="6">
    <location>
        <begin position="194"/>
        <end position="322"/>
    </location>
</feature>
<proteinExistence type="predicted"/>
<feature type="transmembrane region" description="Helical" evidence="5">
    <location>
        <begin position="342"/>
        <end position="361"/>
    </location>
</feature>
<evidence type="ECO:0000259" key="6">
    <source>
        <dbReference type="Pfam" id="PF04932"/>
    </source>
</evidence>